<dbReference type="SUPFAM" id="SSF53850">
    <property type="entry name" value="Periplasmic binding protein-like II"/>
    <property type="match status" value="1"/>
</dbReference>
<comment type="caution">
    <text evidence="6">The sequence shown here is derived from an EMBL/GenBank/DDBJ whole genome shotgun (WGS) entry which is preliminary data.</text>
</comment>
<evidence type="ECO:0000259" key="5">
    <source>
        <dbReference type="Pfam" id="PF09084"/>
    </source>
</evidence>
<proteinExistence type="inferred from homology"/>
<evidence type="ECO:0000256" key="1">
    <source>
        <dbReference type="ARBA" id="ARBA00004418"/>
    </source>
</evidence>
<feature type="chain" id="PRO_5044697245" evidence="4">
    <location>
        <begin position="22"/>
        <end position="342"/>
    </location>
</feature>
<keyword evidence="3 4" id="KW-0732">Signal</keyword>
<dbReference type="GO" id="GO:0042597">
    <property type="term" value="C:periplasmic space"/>
    <property type="evidence" value="ECO:0007669"/>
    <property type="project" value="UniProtKB-SubCell"/>
</dbReference>
<name>A0A942T2F8_9BACI</name>
<evidence type="ECO:0000256" key="3">
    <source>
        <dbReference type="ARBA" id="ARBA00022729"/>
    </source>
</evidence>
<evidence type="ECO:0000313" key="7">
    <source>
        <dbReference type="EMBL" id="MCH6267203.1"/>
    </source>
</evidence>
<evidence type="ECO:0000256" key="4">
    <source>
        <dbReference type="SAM" id="SignalP"/>
    </source>
</evidence>
<dbReference type="Gene3D" id="3.40.190.10">
    <property type="entry name" value="Periplasmic binding protein-like II"/>
    <property type="match status" value="2"/>
</dbReference>
<dbReference type="RefSeq" id="WP_213144010.1">
    <property type="nucleotide sequence ID" value="NZ_JAGYPE020000032.1"/>
</dbReference>
<comment type="similarity">
    <text evidence="2">Belongs to the bacterial solute-binding protein SsuA/TauA family.</text>
</comment>
<accession>A0A942T2F8</accession>
<dbReference type="Proteomes" id="UP000677265">
    <property type="component" value="Unassembled WGS sequence"/>
</dbReference>
<feature type="domain" description="SsuA/THI5-like" evidence="5">
    <location>
        <begin position="59"/>
        <end position="260"/>
    </location>
</feature>
<dbReference type="AlphaFoldDB" id="A0A942T2F8"/>
<evidence type="ECO:0000313" key="8">
    <source>
        <dbReference type="Proteomes" id="UP000677265"/>
    </source>
</evidence>
<gene>
    <name evidence="7" type="ORF">KHB02_016925</name>
    <name evidence="6" type="ORF">KHB02_22135</name>
</gene>
<dbReference type="PANTHER" id="PTHR30024">
    <property type="entry name" value="ALIPHATIC SULFONATES-BINDING PROTEIN-RELATED"/>
    <property type="match status" value="1"/>
</dbReference>
<dbReference type="Pfam" id="PF09084">
    <property type="entry name" value="NMT1"/>
    <property type="match status" value="1"/>
</dbReference>
<protein>
    <submittedName>
        <fullName evidence="6 7">ABC transporter substrate-binding protein</fullName>
    </submittedName>
</protein>
<evidence type="ECO:0000313" key="6">
    <source>
        <dbReference type="EMBL" id="MBS4184097.1"/>
    </source>
</evidence>
<comment type="subcellular location">
    <subcellularLocation>
        <location evidence="1">Periplasm</location>
    </subcellularLocation>
</comment>
<sequence>MKRFASLLAVLLVIFSLVACSSSTTTGETYSKDKKGDQKLTTISVGYMPNYASLNSVVAGMKTGAFKEQGIDVKLVEFADGPTIIAALESGSINVGYIGPGAHVLPIQGQAEIFAFSQLGNADEVIGNVKKGVKTIQDLKGKTIAVATGTSSEQILTMTLAEAGLTTKDVKLMNMDASAIVTAMISGSVDAVATWSPNTNAIKKEMGDDVVMLSNNKRYADKSPSIASWVVKPGYAEKNKEQLEKFTRGLFKGMDYRTDHLDEVAKWVAEEIAVDPKSVLDQTGDGEWITTDELVKRIEDGTLEAYYQKQQENFVEAGRLKKEEMRPVSKYVLFDNMKNAAK</sequence>
<reference evidence="6" key="1">
    <citation type="submission" date="2021-05" db="EMBL/GenBank/DDBJ databases">
        <title>Novel Bacillus species.</title>
        <authorList>
            <person name="Liu G."/>
        </authorList>
    </citation>
    <scope>NUCLEOTIDE SEQUENCE</scope>
    <source>
        <strain evidence="6 8">FJAT-50051</strain>
    </source>
</reference>
<dbReference type="PANTHER" id="PTHR30024:SF47">
    <property type="entry name" value="TAURINE-BINDING PERIPLASMIC PROTEIN"/>
    <property type="match status" value="1"/>
</dbReference>
<dbReference type="EMBL" id="JAGYPE010000004">
    <property type="protein sequence ID" value="MBS4184097.1"/>
    <property type="molecule type" value="Genomic_DNA"/>
</dbReference>
<dbReference type="InterPro" id="IPR015168">
    <property type="entry name" value="SsuA/THI5"/>
</dbReference>
<dbReference type="EMBL" id="JAGYPE020000032">
    <property type="protein sequence ID" value="MCH6267203.1"/>
    <property type="molecule type" value="Genomic_DNA"/>
</dbReference>
<organism evidence="6">
    <name type="scientific">Neobacillus citreus</name>
    <dbReference type="NCBI Taxonomy" id="2833578"/>
    <lineage>
        <taxon>Bacteria</taxon>
        <taxon>Bacillati</taxon>
        <taxon>Bacillota</taxon>
        <taxon>Bacilli</taxon>
        <taxon>Bacillales</taxon>
        <taxon>Bacillaceae</taxon>
        <taxon>Neobacillus</taxon>
    </lineage>
</organism>
<evidence type="ECO:0000256" key="2">
    <source>
        <dbReference type="ARBA" id="ARBA00010742"/>
    </source>
</evidence>
<keyword evidence="8" id="KW-1185">Reference proteome</keyword>
<feature type="signal peptide" evidence="4">
    <location>
        <begin position="1"/>
        <end position="21"/>
    </location>
</feature>
<dbReference type="PROSITE" id="PS51257">
    <property type="entry name" value="PROKAR_LIPOPROTEIN"/>
    <property type="match status" value="1"/>
</dbReference>